<dbReference type="Pfam" id="PF00072">
    <property type="entry name" value="Response_reg"/>
    <property type="match status" value="1"/>
</dbReference>
<keyword evidence="11" id="KW-1185">Reference proteome</keyword>
<keyword evidence="5" id="KW-0804">Transcription</keyword>
<dbReference type="InterPro" id="IPR016032">
    <property type="entry name" value="Sig_transdc_resp-reg_C-effctor"/>
</dbReference>
<dbReference type="InterPro" id="IPR001789">
    <property type="entry name" value="Sig_transdc_resp-reg_receiver"/>
</dbReference>
<feature type="domain" description="Response regulatory" evidence="8">
    <location>
        <begin position="12"/>
        <end position="126"/>
    </location>
</feature>
<dbReference type="Gene3D" id="1.10.10.10">
    <property type="entry name" value="Winged helix-like DNA-binding domain superfamily/Winged helix DNA-binding domain"/>
    <property type="match status" value="1"/>
</dbReference>
<evidence type="ECO:0000259" key="8">
    <source>
        <dbReference type="PROSITE" id="PS50110"/>
    </source>
</evidence>
<evidence type="ECO:0000256" key="4">
    <source>
        <dbReference type="ARBA" id="ARBA00023125"/>
    </source>
</evidence>
<feature type="modified residue" description="4-aspartylphosphate" evidence="6">
    <location>
        <position position="61"/>
    </location>
</feature>
<dbReference type="Pfam" id="PF00486">
    <property type="entry name" value="Trans_reg_C"/>
    <property type="match status" value="1"/>
</dbReference>
<evidence type="ECO:0000256" key="5">
    <source>
        <dbReference type="ARBA" id="ARBA00023163"/>
    </source>
</evidence>
<dbReference type="Gene3D" id="6.10.250.690">
    <property type="match status" value="1"/>
</dbReference>
<keyword evidence="4 7" id="KW-0238">DNA-binding</keyword>
<dbReference type="GO" id="GO:0006355">
    <property type="term" value="P:regulation of DNA-templated transcription"/>
    <property type="evidence" value="ECO:0007669"/>
    <property type="project" value="InterPro"/>
</dbReference>
<evidence type="ECO:0000256" key="6">
    <source>
        <dbReference type="PROSITE-ProRule" id="PRU00169"/>
    </source>
</evidence>
<feature type="DNA-binding region" description="OmpR/PhoB-type" evidence="7">
    <location>
        <begin position="134"/>
        <end position="230"/>
    </location>
</feature>
<evidence type="ECO:0000313" key="11">
    <source>
        <dbReference type="Proteomes" id="UP000198749"/>
    </source>
</evidence>
<dbReference type="InterPro" id="IPR039420">
    <property type="entry name" value="WalR-like"/>
</dbReference>
<reference evidence="11" key="1">
    <citation type="submission" date="2016-10" db="EMBL/GenBank/DDBJ databases">
        <authorList>
            <person name="Varghese N."/>
            <person name="Submissions S."/>
        </authorList>
    </citation>
    <scope>NUCLEOTIDE SEQUENCE [LARGE SCALE GENOMIC DNA]</scope>
    <source>
        <strain evidence="11">DSM 18887</strain>
    </source>
</reference>
<protein>
    <submittedName>
        <fullName evidence="10">Two-component system, OmpR family, response regulator TctD</fullName>
    </submittedName>
</protein>
<accession>A0A1H9EX18</accession>
<keyword evidence="3" id="KW-0805">Transcription regulation</keyword>
<gene>
    <name evidence="10" type="ORF">SAMN03080615_01120</name>
</gene>
<dbReference type="CDD" id="cd00383">
    <property type="entry name" value="trans_reg_C"/>
    <property type="match status" value="1"/>
</dbReference>
<dbReference type="CDD" id="cd17624">
    <property type="entry name" value="REC_OmpR_PmrA-like"/>
    <property type="match status" value="1"/>
</dbReference>
<dbReference type="InterPro" id="IPR036388">
    <property type="entry name" value="WH-like_DNA-bd_sf"/>
</dbReference>
<dbReference type="InterPro" id="IPR011006">
    <property type="entry name" value="CheY-like_superfamily"/>
</dbReference>
<dbReference type="SUPFAM" id="SSF46894">
    <property type="entry name" value="C-terminal effector domain of the bipartite response regulators"/>
    <property type="match status" value="1"/>
</dbReference>
<evidence type="ECO:0000313" key="10">
    <source>
        <dbReference type="EMBL" id="SEQ30202.1"/>
    </source>
</evidence>
<evidence type="ECO:0000256" key="3">
    <source>
        <dbReference type="ARBA" id="ARBA00023015"/>
    </source>
</evidence>
<dbReference type="Proteomes" id="UP000198749">
    <property type="component" value="Unassembled WGS sequence"/>
</dbReference>
<feature type="domain" description="OmpR/PhoB-type" evidence="9">
    <location>
        <begin position="134"/>
        <end position="230"/>
    </location>
</feature>
<proteinExistence type="predicted"/>
<dbReference type="FunFam" id="3.40.50.2300:FF:000002">
    <property type="entry name" value="DNA-binding response regulator PhoP"/>
    <property type="match status" value="1"/>
</dbReference>
<dbReference type="Gene3D" id="3.40.50.2300">
    <property type="match status" value="1"/>
</dbReference>
<dbReference type="SMART" id="SM00448">
    <property type="entry name" value="REC"/>
    <property type="match status" value="1"/>
</dbReference>
<dbReference type="AlphaFoldDB" id="A0A1H9EX18"/>
<dbReference type="STRING" id="355243.SAMN03080615_01120"/>
<evidence type="ECO:0000259" key="9">
    <source>
        <dbReference type="PROSITE" id="PS51755"/>
    </source>
</evidence>
<dbReference type="GO" id="GO:0000976">
    <property type="term" value="F:transcription cis-regulatory region binding"/>
    <property type="evidence" value="ECO:0007669"/>
    <property type="project" value="TreeGrafter"/>
</dbReference>
<evidence type="ECO:0000256" key="1">
    <source>
        <dbReference type="ARBA" id="ARBA00022553"/>
    </source>
</evidence>
<dbReference type="GO" id="GO:0000156">
    <property type="term" value="F:phosphorelay response regulator activity"/>
    <property type="evidence" value="ECO:0007669"/>
    <property type="project" value="TreeGrafter"/>
</dbReference>
<keyword evidence="1 6" id="KW-0597">Phosphoprotein</keyword>
<organism evidence="10 11">
    <name type="scientific">Amphritea atlantica</name>
    <dbReference type="NCBI Taxonomy" id="355243"/>
    <lineage>
        <taxon>Bacteria</taxon>
        <taxon>Pseudomonadati</taxon>
        <taxon>Pseudomonadota</taxon>
        <taxon>Gammaproteobacteria</taxon>
        <taxon>Oceanospirillales</taxon>
        <taxon>Oceanospirillaceae</taxon>
        <taxon>Amphritea</taxon>
    </lineage>
</organism>
<sequence>MFVTFFFGKNMRILIVEDDEILGEAISQRATKQGHGADLVTTGTKANEILKHQSYDLVILDLNLPGLNGDQVLEKLRSRHSKTPVLILTARDQIEDRIQLLDLGADDYLAKPFDFGELEARCRAILRRHQGQSLDTINYGNLELDRRACTVKIDAELVEMKQREFRLLEIFLSHTGRVLSKEELLDHLYGFDESPSPNAIETYVARLRKKLQSSSVDIRTLRGLGYLLDRENG</sequence>
<evidence type="ECO:0000256" key="7">
    <source>
        <dbReference type="PROSITE-ProRule" id="PRU01091"/>
    </source>
</evidence>
<dbReference type="PANTHER" id="PTHR48111:SF67">
    <property type="entry name" value="TRANSCRIPTIONAL REGULATORY PROTEIN TCTD"/>
    <property type="match status" value="1"/>
</dbReference>
<dbReference type="EMBL" id="FOGB01000002">
    <property type="protein sequence ID" value="SEQ30202.1"/>
    <property type="molecule type" value="Genomic_DNA"/>
</dbReference>
<dbReference type="SMART" id="SM00862">
    <property type="entry name" value="Trans_reg_C"/>
    <property type="match status" value="1"/>
</dbReference>
<dbReference type="PANTHER" id="PTHR48111">
    <property type="entry name" value="REGULATOR OF RPOS"/>
    <property type="match status" value="1"/>
</dbReference>
<dbReference type="PROSITE" id="PS51755">
    <property type="entry name" value="OMPR_PHOB"/>
    <property type="match status" value="1"/>
</dbReference>
<dbReference type="PROSITE" id="PS50110">
    <property type="entry name" value="RESPONSE_REGULATORY"/>
    <property type="match status" value="1"/>
</dbReference>
<keyword evidence="2" id="KW-0902">Two-component regulatory system</keyword>
<name>A0A1H9EX18_9GAMM</name>
<dbReference type="GO" id="GO:0032993">
    <property type="term" value="C:protein-DNA complex"/>
    <property type="evidence" value="ECO:0007669"/>
    <property type="project" value="TreeGrafter"/>
</dbReference>
<dbReference type="SUPFAM" id="SSF52172">
    <property type="entry name" value="CheY-like"/>
    <property type="match status" value="1"/>
</dbReference>
<evidence type="ECO:0000256" key="2">
    <source>
        <dbReference type="ARBA" id="ARBA00023012"/>
    </source>
</evidence>
<dbReference type="InterPro" id="IPR001867">
    <property type="entry name" value="OmpR/PhoB-type_DNA-bd"/>
</dbReference>
<dbReference type="GO" id="GO:0005829">
    <property type="term" value="C:cytosol"/>
    <property type="evidence" value="ECO:0007669"/>
    <property type="project" value="TreeGrafter"/>
</dbReference>